<name>A0A2Z3HZN5_9CAUL</name>
<evidence type="ECO:0000256" key="2">
    <source>
        <dbReference type="ARBA" id="ARBA00023012"/>
    </source>
</evidence>
<keyword evidence="5" id="KW-0418">Kinase</keyword>
<dbReference type="Pfam" id="PF00072">
    <property type="entry name" value="Response_reg"/>
    <property type="match status" value="1"/>
</dbReference>
<reference evidence="6" key="1">
    <citation type="submission" date="2018-05" db="EMBL/GenBank/DDBJ databases">
        <title>Genome sequencing of Phenylobacterium sp. HYN0004.</title>
        <authorList>
            <person name="Yi H."/>
            <person name="Baek C."/>
        </authorList>
    </citation>
    <scope>NUCLEOTIDE SEQUENCE [LARGE SCALE GENOMIC DNA]</scope>
    <source>
        <strain evidence="6">HYN0004</strain>
    </source>
</reference>
<dbReference type="Proteomes" id="UP000247763">
    <property type="component" value="Chromosome"/>
</dbReference>
<dbReference type="CDD" id="cd17546">
    <property type="entry name" value="REC_hyHK_CKI1_RcsC-like"/>
    <property type="match status" value="1"/>
</dbReference>
<dbReference type="GO" id="GO:0000160">
    <property type="term" value="P:phosphorelay signal transduction system"/>
    <property type="evidence" value="ECO:0007669"/>
    <property type="project" value="UniProtKB-KW"/>
</dbReference>
<dbReference type="Gene3D" id="3.40.50.2300">
    <property type="match status" value="1"/>
</dbReference>
<dbReference type="PANTHER" id="PTHR45339">
    <property type="entry name" value="HYBRID SIGNAL TRANSDUCTION HISTIDINE KINASE J"/>
    <property type="match status" value="1"/>
</dbReference>
<feature type="domain" description="Response regulatory" evidence="4">
    <location>
        <begin position="174"/>
        <end position="291"/>
    </location>
</feature>
<evidence type="ECO:0000256" key="3">
    <source>
        <dbReference type="PROSITE-ProRule" id="PRU00169"/>
    </source>
</evidence>
<keyword evidence="5" id="KW-0808">Transferase</keyword>
<dbReference type="EMBL" id="CP029479">
    <property type="protein sequence ID" value="AWM78821.1"/>
    <property type="molecule type" value="Genomic_DNA"/>
</dbReference>
<feature type="modified residue" description="4-aspartylphosphate" evidence="3">
    <location>
        <position position="223"/>
    </location>
</feature>
<dbReference type="OrthoDB" id="9801651at2"/>
<sequence length="302" mass="32179">MSDTLALTPGPVALRDLVDRLDDRWRSRLAGSGITLLVSYDGPPEGAAMIDADRTLQVFDGFLAHALSGVQRGAVEAMLRVRESGEDVILEGRVRSASGGPRADFEVDVREIEAMFGLEAAMGFMLGRHILRRLGGRARTLHNPGQGETLSFAFRAEKPPERPAEVAGTDRAAHILVVDDNATNRMVAETLCSMFGCTTEPAEDGEEAVTAAASGRFDLILMDIRMPRMDGVAATRRIRAMPEPVGRTPIIALTANADSEETAAYLGAGMNGVVEKPMKPDQLLQVVRDTLALGADGAVAAA</sequence>
<dbReference type="AlphaFoldDB" id="A0A2Z3HZN5"/>
<evidence type="ECO:0000313" key="5">
    <source>
        <dbReference type="EMBL" id="AWM78821.1"/>
    </source>
</evidence>
<dbReference type="InterPro" id="IPR011006">
    <property type="entry name" value="CheY-like_superfamily"/>
</dbReference>
<accession>A0A2Z3HZN5</accession>
<dbReference type="GO" id="GO:0016301">
    <property type="term" value="F:kinase activity"/>
    <property type="evidence" value="ECO:0007669"/>
    <property type="project" value="UniProtKB-KW"/>
</dbReference>
<organism evidence="5 6">
    <name type="scientific">Phenylobacterium parvum</name>
    <dbReference type="NCBI Taxonomy" id="2201350"/>
    <lineage>
        <taxon>Bacteria</taxon>
        <taxon>Pseudomonadati</taxon>
        <taxon>Pseudomonadota</taxon>
        <taxon>Alphaproteobacteria</taxon>
        <taxon>Caulobacterales</taxon>
        <taxon>Caulobacteraceae</taxon>
        <taxon>Phenylobacterium</taxon>
    </lineage>
</organism>
<dbReference type="InterPro" id="IPR001789">
    <property type="entry name" value="Sig_transdc_resp-reg_receiver"/>
</dbReference>
<keyword evidence="2" id="KW-0902">Two-component regulatory system</keyword>
<dbReference type="PANTHER" id="PTHR45339:SF1">
    <property type="entry name" value="HYBRID SIGNAL TRANSDUCTION HISTIDINE KINASE J"/>
    <property type="match status" value="1"/>
</dbReference>
<evidence type="ECO:0000259" key="4">
    <source>
        <dbReference type="PROSITE" id="PS50110"/>
    </source>
</evidence>
<dbReference type="SUPFAM" id="SSF52172">
    <property type="entry name" value="CheY-like"/>
    <property type="match status" value="1"/>
</dbReference>
<gene>
    <name evidence="5" type="ORF">HYN04_10215</name>
</gene>
<dbReference type="SMART" id="SM00448">
    <property type="entry name" value="REC"/>
    <property type="match status" value="1"/>
</dbReference>
<evidence type="ECO:0000256" key="1">
    <source>
        <dbReference type="ARBA" id="ARBA00022553"/>
    </source>
</evidence>
<dbReference type="PROSITE" id="PS50110">
    <property type="entry name" value="RESPONSE_REGULATORY"/>
    <property type="match status" value="1"/>
</dbReference>
<keyword evidence="6" id="KW-1185">Reference proteome</keyword>
<protein>
    <submittedName>
        <fullName evidence="5">Hybrid sensor histidine kinase/response regulator</fullName>
    </submittedName>
</protein>
<keyword evidence="1 3" id="KW-0597">Phosphoprotein</keyword>
<evidence type="ECO:0000313" key="6">
    <source>
        <dbReference type="Proteomes" id="UP000247763"/>
    </source>
</evidence>
<dbReference type="KEGG" id="phb:HYN04_10215"/>
<proteinExistence type="predicted"/>